<accession>A0ABV4DZQ2</accession>
<dbReference type="Proteomes" id="UP001565220">
    <property type="component" value="Unassembled WGS sequence"/>
</dbReference>
<organism evidence="1 2">
    <name type="scientific">Clostridium lapidicellarium</name>
    <dbReference type="NCBI Taxonomy" id="3240931"/>
    <lineage>
        <taxon>Bacteria</taxon>
        <taxon>Bacillati</taxon>
        <taxon>Bacillota</taxon>
        <taxon>Clostridia</taxon>
        <taxon>Eubacteriales</taxon>
        <taxon>Clostridiaceae</taxon>
        <taxon>Clostridium</taxon>
    </lineage>
</organism>
<reference evidence="1 2" key="1">
    <citation type="submission" date="2024-08" db="EMBL/GenBank/DDBJ databases">
        <title>Clostridium lapicellarii sp. nov., and Clostridium renhuaiense sp. nov., two species isolated from the mud in a fermentation cellar used for producing sauce-flavour Chinese liquors.</title>
        <authorList>
            <person name="Yang F."/>
            <person name="Wang H."/>
            <person name="Chen L.Q."/>
            <person name="Zhou N."/>
            <person name="Lu J.J."/>
            <person name="Pu X.X."/>
            <person name="Wan B."/>
            <person name="Wang L."/>
            <person name="Liu S.J."/>
        </authorList>
    </citation>
    <scope>NUCLEOTIDE SEQUENCE [LARGE SCALE GENOMIC DNA]</scope>
    <source>
        <strain evidence="1 2">MT-113</strain>
    </source>
</reference>
<protein>
    <submittedName>
        <fullName evidence="1">Uncharacterized protein</fullName>
    </submittedName>
</protein>
<comment type="caution">
    <text evidence="1">The sequence shown here is derived from an EMBL/GenBank/DDBJ whole genome shotgun (WGS) entry which is preliminary data.</text>
</comment>
<dbReference type="RefSeq" id="WP_369869239.1">
    <property type="nucleotide sequence ID" value="NZ_JBGFFE010000020.1"/>
</dbReference>
<sequence>MVDCAKAACPFTVYSYFTDLLGLQRAFEMTPIPELRCDLAKDAWPEKLLNV</sequence>
<proteinExistence type="predicted"/>
<gene>
    <name evidence="1" type="ORF">AB8S09_12205</name>
</gene>
<dbReference type="EMBL" id="JBGFFE010000020">
    <property type="protein sequence ID" value="MEY8764393.1"/>
    <property type="molecule type" value="Genomic_DNA"/>
</dbReference>
<evidence type="ECO:0000313" key="2">
    <source>
        <dbReference type="Proteomes" id="UP001565220"/>
    </source>
</evidence>
<evidence type="ECO:0000313" key="1">
    <source>
        <dbReference type="EMBL" id="MEY8764393.1"/>
    </source>
</evidence>
<keyword evidence="2" id="KW-1185">Reference proteome</keyword>
<name>A0ABV4DZQ2_9CLOT</name>